<dbReference type="Proteomes" id="UP000053555">
    <property type="component" value="Unassembled WGS sequence"/>
</dbReference>
<proteinExistence type="predicted"/>
<evidence type="ECO:0000313" key="2">
    <source>
        <dbReference type="EMBL" id="KHN13022.1"/>
    </source>
</evidence>
<gene>
    <name evidence="2" type="ORF">glysoja_027310</name>
</gene>
<dbReference type="EMBL" id="KN662891">
    <property type="protein sequence ID" value="KHN13022.1"/>
    <property type="molecule type" value="Genomic_DNA"/>
</dbReference>
<protein>
    <submittedName>
        <fullName evidence="2">Uncharacterized protein</fullName>
    </submittedName>
</protein>
<dbReference type="AlphaFoldDB" id="A0A0B2PZN1"/>
<sequence>MYVSKWKRGRGKFGIGDPLQDTRKVKKLRSEEQPIENPLDQITKSRYDPTLGNTEGTGVVMVDKVMHVSEVTSERTDAISLPNLESADHLCDPTIVVDKGDLHGNKIDQSNSQIIEIDIPCGSDVFAKSEEIWEENSGQVPDR</sequence>
<organism evidence="2">
    <name type="scientific">Glycine soja</name>
    <name type="common">Wild soybean</name>
    <dbReference type="NCBI Taxonomy" id="3848"/>
    <lineage>
        <taxon>Eukaryota</taxon>
        <taxon>Viridiplantae</taxon>
        <taxon>Streptophyta</taxon>
        <taxon>Embryophyta</taxon>
        <taxon>Tracheophyta</taxon>
        <taxon>Spermatophyta</taxon>
        <taxon>Magnoliopsida</taxon>
        <taxon>eudicotyledons</taxon>
        <taxon>Gunneridae</taxon>
        <taxon>Pentapetalae</taxon>
        <taxon>rosids</taxon>
        <taxon>fabids</taxon>
        <taxon>Fabales</taxon>
        <taxon>Fabaceae</taxon>
        <taxon>Papilionoideae</taxon>
        <taxon>50 kb inversion clade</taxon>
        <taxon>NPAAA clade</taxon>
        <taxon>indigoferoid/millettioid clade</taxon>
        <taxon>Phaseoleae</taxon>
        <taxon>Glycine</taxon>
        <taxon>Glycine subgen. Soja</taxon>
    </lineage>
</organism>
<reference evidence="2" key="1">
    <citation type="submission" date="2014-07" db="EMBL/GenBank/DDBJ databases">
        <title>Identification of a novel salt tolerance gene in wild soybean by whole-genome sequencing.</title>
        <authorList>
            <person name="Lam H.-M."/>
            <person name="Qi X."/>
            <person name="Li M.-W."/>
            <person name="Liu X."/>
            <person name="Xie M."/>
            <person name="Ni M."/>
            <person name="Xu X."/>
        </authorList>
    </citation>
    <scope>NUCLEOTIDE SEQUENCE [LARGE SCALE GENOMIC DNA]</scope>
    <source>
        <tissue evidence="2">Root</tissue>
    </source>
</reference>
<feature type="region of interest" description="Disordered" evidence="1">
    <location>
        <begin position="25"/>
        <end position="55"/>
    </location>
</feature>
<name>A0A0B2PZN1_GLYSO</name>
<accession>A0A0B2PZN1</accession>
<evidence type="ECO:0000256" key="1">
    <source>
        <dbReference type="SAM" id="MobiDB-lite"/>
    </source>
</evidence>